<dbReference type="InterPro" id="IPR000415">
    <property type="entry name" value="Nitroreductase-like"/>
</dbReference>
<gene>
    <name evidence="2" type="ORF">LTR05_002462</name>
</gene>
<evidence type="ECO:0000313" key="2">
    <source>
        <dbReference type="EMBL" id="KAK5088245.1"/>
    </source>
</evidence>
<dbReference type="Proteomes" id="UP001309876">
    <property type="component" value="Unassembled WGS sequence"/>
</dbReference>
<evidence type="ECO:0000259" key="1">
    <source>
        <dbReference type="Pfam" id="PF00881"/>
    </source>
</evidence>
<accession>A0AAN7YC76</accession>
<dbReference type="SUPFAM" id="SSF55469">
    <property type="entry name" value="FMN-dependent nitroreductase-like"/>
    <property type="match status" value="1"/>
</dbReference>
<comment type="caution">
    <text evidence="2">The sequence shown here is derived from an EMBL/GenBank/DDBJ whole genome shotgun (WGS) entry which is preliminary data.</text>
</comment>
<evidence type="ECO:0000313" key="3">
    <source>
        <dbReference type="Proteomes" id="UP001309876"/>
    </source>
</evidence>
<dbReference type="GO" id="GO:0034599">
    <property type="term" value="P:cellular response to oxidative stress"/>
    <property type="evidence" value="ECO:0007669"/>
    <property type="project" value="InterPro"/>
</dbReference>
<proteinExistence type="predicted"/>
<dbReference type="Gene3D" id="3.40.109.10">
    <property type="entry name" value="NADH Oxidase"/>
    <property type="match status" value="1"/>
</dbReference>
<sequence>MANEYLKAIAKTIKHSPSSYNNQAQRIVLLLGTDHEKLWEIADETAKKNLPEEVYGYLGPKLAGFRASYGTILFFDDAATMKPYKEKHPGMPFDQWNTHSQGMLQIHTWDALELEGLGANVQHFDFLPGFAQVVKDNWKLSEDWNLHAQMVFGKPTGGPGPKSFDDIDGKRLLIFGDKR</sequence>
<dbReference type="InterPro" id="IPR029479">
    <property type="entry name" value="Nitroreductase"/>
</dbReference>
<dbReference type="InterPro" id="IPR033877">
    <property type="entry name" value="Frm2/Hbn1"/>
</dbReference>
<reference evidence="2 3" key="1">
    <citation type="submission" date="2023-08" db="EMBL/GenBank/DDBJ databases">
        <title>Black Yeasts Isolated from many extreme environments.</title>
        <authorList>
            <person name="Coleine C."/>
            <person name="Stajich J.E."/>
            <person name="Selbmann L."/>
        </authorList>
    </citation>
    <scope>NUCLEOTIDE SEQUENCE [LARGE SCALE GENOMIC DNA]</scope>
    <source>
        <strain evidence="2 3">CCFEE 5910</strain>
    </source>
</reference>
<protein>
    <recommendedName>
        <fullName evidence="1">Nitroreductase domain-containing protein</fullName>
    </recommendedName>
</protein>
<name>A0AAN7YC76_9EURO</name>
<dbReference type="Pfam" id="PF00881">
    <property type="entry name" value="Nitroreductase"/>
    <property type="match status" value="1"/>
</dbReference>
<dbReference type="EMBL" id="JAVRRJ010000002">
    <property type="protein sequence ID" value="KAK5088245.1"/>
    <property type="molecule type" value="Genomic_DNA"/>
</dbReference>
<organism evidence="2 3">
    <name type="scientific">Lithohypha guttulata</name>
    <dbReference type="NCBI Taxonomy" id="1690604"/>
    <lineage>
        <taxon>Eukaryota</taxon>
        <taxon>Fungi</taxon>
        <taxon>Dikarya</taxon>
        <taxon>Ascomycota</taxon>
        <taxon>Pezizomycotina</taxon>
        <taxon>Eurotiomycetes</taxon>
        <taxon>Chaetothyriomycetidae</taxon>
        <taxon>Chaetothyriales</taxon>
        <taxon>Trichomeriaceae</taxon>
        <taxon>Lithohypha</taxon>
    </lineage>
</organism>
<dbReference type="PANTHER" id="PTHR43035:SF4">
    <property type="entry name" value="NITROREDUCTASE FAMILY PROTEIN (AFU_ORTHOLOGUE AFUA_3G03530)"/>
    <property type="match status" value="1"/>
</dbReference>
<feature type="domain" description="Nitroreductase" evidence="1">
    <location>
        <begin position="4"/>
        <end position="154"/>
    </location>
</feature>
<dbReference type="AlphaFoldDB" id="A0AAN7YC76"/>
<dbReference type="GO" id="GO:0016491">
    <property type="term" value="F:oxidoreductase activity"/>
    <property type="evidence" value="ECO:0007669"/>
    <property type="project" value="InterPro"/>
</dbReference>
<keyword evidence="3" id="KW-1185">Reference proteome</keyword>
<dbReference type="PANTHER" id="PTHR43035">
    <property type="entry name" value="FATTY ACID REPRESSION MUTANT PROTEIN 2-RELATED"/>
    <property type="match status" value="1"/>
</dbReference>